<gene>
    <name evidence="2" type="ORF">JR050_13675</name>
</gene>
<keyword evidence="1" id="KW-0472">Membrane</keyword>
<keyword evidence="1" id="KW-0812">Transmembrane</keyword>
<accession>A0ABS2DJP4</accession>
<reference evidence="2 3" key="1">
    <citation type="submission" date="2021-02" db="EMBL/GenBank/DDBJ databases">
        <title>Bacillus sp. RD4P76, an endophyte from a halophyte.</title>
        <authorList>
            <person name="Sun J.-Q."/>
        </authorList>
    </citation>
    <scope>NUCLEOTIDE SEQUENCE [LARGE SCALE GENOMIC DNA]</scope>
    <source>
        <strain evidence="2 3">RD4P76</strain>
    </source>
</reference>
<evidence type="ECO:0000313" key="3">
    <source>
        <dbReference type="Proteomes" id="UP001518925"/>
    </source>
</evidence>
<proteinExistence type="predicted"/>
<dbReference type="RefSeq" id="WP_204204061.1">
    <property type="nucleotide sequence ID" value="NZ_JAFELM010000034.1"/>
</dbReference>
<sequence length="64" mass="6892">MELIFLFLAAVLAGLALLFLPTSAVASVPFLATLMTFIAPIVFVIVLIFALVILYKAIRALLGR</sequence>
<feature type="transmembrane region" description="Helical" evidence="1">
    <location>
        <begin position="36"/>
        <end position="58"/>
    </location>
</feature>
<evidence type="ECO:0000313" key="2">
    <source>
        <dbReference type="EMBL" id="MBM6618715.1"/>
    </source>
</evidence>
<evidence type="ECO:0000256" key="1">
    <source>
        <dbReference type="SAM" id="Phobius"/>
    </source>
</evidence>
<dbReference type="EMBL" id="JAFELM010000034">
    <property type="protein sequence ID" value="MBM6618715.1"/>
    <property type="molecule type" value="Genomic_DNA"/>
</dbReference>
<keyword evidence="1" id="KW-1133">Transmembrane helix</keyword>
<dbReference type="Proteomes" id="UP001518925">
    <property type="component" value="Unassembled WGS sequence"/>
</dbReference>
<keyword evidence="3" id="KW-1185">Reference proteome</keyword>
<protein>
    <submittedName>
        <fullName evidence="2">Uncharacterized protein</fullName>
    </submittedName>
</protein>
<name>A0ABS2DJP4_9BACI</name>
<organism evidence="2 3">
    <name type="scientific">Bacillus suaedaesalsae</name>
    <dbReference type="NCBI Taxonomy" id="2810349"/>
    <lineage>
        <taxon>Bacteria</taxon>
        <taxon>Bacillati</taxon>
        <taxon>Bacillota</taxon>
        <taxon>Bacilli</taxon>
        <taxon>Bacillales</taxon>
        <taxon>Bacillaceae</taxon>
        <taxon>Bacillus</taxon>
    </lineage>
</organism>
<comment type="caution">
    <text evidence="2">The sequence shown here is derived from an EMBL/GenBank/DDBJ whole genome shotgun (WGS) entry which is preliminary data.</text>
</comment>